<sequence>MKLVIALTPSPFFELQIFIFLWYNTAVTTISLVSPPSGPHATTFFSSSCRGCLRLHLIAVFVDGFAFISVSSSSWPSFSTPSPRCRLRLRFSRRVHRGSSPWYCFILHCNV</sequence>
<accession>A0ABR0B6C3</accession>
<dbReference type="EMBL" id="JAOYFB010000040">
    <property type="protein sequence ID" value="KAK4037240.1"/>
    <property type="molecule type" value="Genomic_DNA"/>
</dbReference>
<organism evidence="1 2">
    <name type="scientific">Daphnia magna</name>
    <dbReference type="NCBI Taxonomy" id="35525"/>
    <lineage>
        <taxon>Eukaryota</taxon>
        <taxon>Metazoa</taxon>
        <taxon>Ecdysozoa</taxon>
        <taxon>Arthropoda</taxon>
        <taxon>Crustacea</taxon>
        <taxon>Branchiopoda</taxon>
        <taxon>Diplostraca</taxon>
        <taxon>Cladocera</taxon>
        <taxon>Anomopoda</taxon>
        <taxon>Daphniidae</taxon>
        <taxon>Daphnia</taxon>
    </lineage>
</organism>
<evidence type="ECO:0000313" key="2">
    <source>
        <dbReference type="Proteomes" id="UP001234178"/>
    </source>
</evidence>
<name>A0ABR0B6C3_9CRUS</name>
<keyword evidence="2" id="KW-1185">Reference proteome</keyword>
<evidence type="ECO:0000313" key="1">
    <source>
        <dbReference type="EMBL" id="KAK4037240.1"/>
    </source>
</evidence>
<proteinExistence type="predicted"/>
<gene>
    <name evidence="1" type="ORF">OUZ56_029277</name>
</gene>
<dbReference type="Proteomes" id="UP001234178">
    <property type="component" value="Unassembled WGS sequence"/>
</dbReference>
<comment type="caution">
    <text evidence="1">The sequence shown here is derived from an EMBL/GenBank/DDBJ whole genome shotgun (WGS) entry which is preliminary data.</text>
</comment>
<protein>
    <submittedName>
        <fullName evidence="1">Uncharacterized protein</fullName>
    </submittedName>
</protein>
<reference evidence="1 2" key="1">
    <citation type="journal article" date="2023" name="Nucleic Acids Res.">
        <title>The hologenome of Daphnia magna reveals possible DNA methylation and microbiome-mediated evolution of the host genome.</title>
        <authorList>
            <person name="Chaturvedi A."/>
            <person name="Li X."/>
            <person name="Dhandapani V."/>
            <person name="Marshall H."/>
            <person name="Kissane S."/>
            <person name="Cuenca-Cambronero M."/>
            <person name="Asole G."/>
            <person name="Calvet F."/>
            <person name="Ruiz-Romero M."/>
            <person name="Marangio P."/>
            <person name="Guigo R."/>
            <person name="Rago D."/>
            <person name="Mirbahai L."/>
            <person name="Eastwood N."/>
            <person name="Colbourne J.K."/>
            <person name="Zhou J."/>
            <person name="Mallon E."/>
            <person name="Orsini L."/>
        </authorList>
    </citation>
    <scope>NUCLEOTIDE SEQUENCE [LARGE SCALE GENOMIC DNA]</scope>
    <source>
        <strain evidence="1">LRV0_1</strain>
    </source>
</reference>